<dbReference type="CDD" id="cd07377">
    <property type="entry name" value="WHTH_GntR"/>
    <property type="match status" value="1"/>
</dbReference>
<keyword evidence="2" id="KW-0238">DNA-binding</keyword>
<dbReference type="PROSITE" id="PS50949">
    <property type="entry name" value="HTH_GNTR"/>
    <property type="match status" value="1"/>
</dbReference>
<dbReference type="InterPro" id="IPR036388">
    <property type="entry name" value="WH-like_DNA-bd_sf"/>
</dbReference>
<dbReference type="InterPro" id="IPR036390">
    <property type="entry name" value="WH_DNA-bd_sf"/>
</dbReference>
<dbReference type="PANTHER" id="PTHR43537:SF50">
    <property type="entry name" value="TRANSCRIPTIONAL REGULATORY PROTEIN"/>
    <property type="match status" value="1"/>
</dbReference>
<dbReference type="Gene3D" id="1.10.10.10">
    <property type="entry name" value="Winged helix-like DNA-binding domain superfamily/Winged helix DNA-binding domain"/>
    <property type="match status" value="1"/>
</dbReference>
<proteinExistence type="predicted"/>
<keyword evidence="3" id="KW-0804">Transcription</keyword>
<evidence type="ECO:0000313" key="5">
    <source>
        <dbReference type="EMBL" id="SMQ71141.1"/>
    </source>
</evidence>
<dbReference type="InterPro" id="IPR000524">
    <property type="entry name" value="Tscrpt_reg_HTH_GntR"/>
</dbReference>
<accession>A0ABY1RE05</accession>
<dbReference type="RefSeq" id="WP_086474221.1">
    <property type="nucleotide sequence ID" value="NZ_FXWJ01000003.1"/>
</dbReference>
<evidence type="ECO:0000256" key="1">
    <source>
        <dbReference type="ARBA" id="ARBA00023015"/>
    </source>
</evidence>
<dbReference type="Gene3D" id="1.20.120.530">
    <property type="entry name" value="GntR ligand-binding domain-like"/>
    <property type="match status" value="1"/>
</dbReference>
<dbReference type="EMBL" id="FXWJ01000003">
    <property type="protein sequence ID" value="SMQ71141.1"/>
    <property type="molecule type" value="Genomic_DNA"/>
</dbReference>
<keyword evidence="1" id="KW-0805">Transcription regulation</keyword>
<protein>
    <submittedName>
        <fullName evidence="5">Transcriptional regulator, GntR family</fullName>
    </submittedName>
</protein>
<reference evidence="5 6" key="1">
    <citation type="submission" date="2017-04" db="EMBL/GenBank/DDBJ databases">
        <authorList>
            <person name="Varghese N."/>
            <person name="Submissions S."/>
        </authorList>
    </citation>
    <scope>NUCLEOTIDE SEQUENCE [LARGE SCALE GENOMIC DNA]</scope>
    <source>
        <strain evidence="5 6">VKM Ac-1784</strain>
    </source>
</reference>
<gene>
    <name evidence="5" type="ORF">SAMN06295909_2457</name>
</gene>
<evidence type="ECO:0000256" key="3">
    <source>
        <dbReference type="ARBA" id="ARBA00023163"/>
    </source>
</evidence>
<organism evidence="5 6">
    <name type="scientific">Plantibacter elymi</name>
    <name type="common">nom. nud.</name>
    <dbReference type="NCBI Taxonomy" id="199708"/>
    <lineage>
        <taxon>Bacteria</taxon>
        <taxon>Bacillati</taxon>
        <taxon>Actinomycetota</taxon>
        <taxon>Actinomycetes</taxon>
        <taxon>Micrococcales</taxon>
        <taxon>Microbacteriaceae</taxon>
        <taxon>Plantibacter</taxon>
    </lineage>
</organism>
<dbReference type="SMART" id="SM00345">
    <property type="entry name" value="HTH_GNTR"/>
    <property type="match status" value="1"/>
</dbReference>
<dbReference type="Proteomes" id="UP000194464">
    <property type="component" value="Unassembled WGS sequence"/>
</dbReference>
<evidence type="ECO:0000313" key="6">
    <source>
        <dbReference type="Proteomes" id="UP000194464"/>
    </source>
</evidence>
<dbReference type="SMART" id="SM00895">
    <property type="entry name" value="FCD"/>
    <property type="match status" value="1"/>
</dbReference>
<dbReference type="SUPFAM" id="SSF46785">
    <property type="entry name" value="Winged helix' DNA-binding domain"/>
    <property type="match status" value="1"/>
</dbReference>
<feature type="domain" description="HTH gntR-type" evidence="4">
    <location>
        <begin position="10"/>
        <end position="77"/>
    </location>
</feature>
<keyword evidence="6" id="KW-1185">Reference proteome</keyword>
<sequence>MSVLEPVASGALTSEITAKLRDAILDGTYQPGQQLSQAEIARQLETSRGPVREALLLLVGEGLIKEIPRRGSFVTKLSVQQIGEILDVRVALEVRAAQLILRDRPDGWEALLENVLIEMEAAIACGDANQILSLDVGFHEELCRASENTWLLSVFKQVSNQLRIYIRLDNAIANLSGGSILDEHRRLFDALLKGAGEEFSDLIVRHIEQTRLRLLQRLSD</sequence>
<dbReference type="InterPro" id="IPR008920">
    <property type="entry name" value="TF_FadR/GntR_C"/>
</dbReference>
<comment type="caution">
    <text evidence="5">The sequence shown here is derived from an EMBL/GenBank/DDBJ whole genome shotgun (WGS) entry which is preliminary data.</text>
</comment>
<dbReference type="PANTHER" id="PTHR43537">
    <property type="entry name" value="TRANSCRIPTIONAL REGULATOR, GNTR FAMILY"/>
    <property type="match status" value="1"/>
</dbReference>
<dbReference type="InterPro" id="IPR011711">
    <property type="entry name" value="GntR_C"/>
</dbReference>
<dbReference type="Pfam" id="PF00392">
    <property type="entry name" value="GntR"/>
    <property type="match status" value="1"/>
</dbReference>
<evidence type="ECO:0000256" key="2">
    <source>
        <dbReference type="ARBA" id="ARBA00023125"/>
    </source>
</evidence>
<name>A0ABY1RE05_9MICO</name>
<evidence type="ECO:0000259" key="4">
    <source>
        <dbReference type="PROSITE" id="PS50949"/>
    </source>
</evidence>
<dbReference type="Pfam" id="PF07729">
    <property type="entry name" value="FCD"/>
    <property type="match status" value="1"/>
</dbReference>
<dbReference type="SUPFAM" id="SSF48008">
    <property type="entry name" value="GntR ligand-binding domain-like"/>
    <property type="match status" value="1"/>
</dbReference>